<comment type="caution">
    <text evidence="4">The sequence shown here is derived from an EMBL/GenBank/DDBJ whole genome shotgun (WGS) entry which is preliminary data.</text>
</comment>
<evidence type="ECO:0000256" key="1">
    <source>
        <dbReference type="SAM" id="MobiDB-lite"/>
    </source>
</evidence>
<dbReference type="PANTHER" id="PTHR38138:SF1">
    <property type="entry name" value="ARCHAEAL TYPE IV PILIN N-TERMINAL DOMAIN-CONTAINING PROTEIN"/>
    <property type="match status" value="1"/>
</dbReference>
<name>M0KID1_9EURY</name>
<dbReference type="Proteomes" id="UP000011623">
    <property type="component" value="Unassembled WGS sequence"/>
</dbReference>
<feature type="region of interest" description="Disordered" evidence="1">
    <location>
        <begin position="51"/>
        <end position="81"/>
    </location>
</feature>
<evidence type="ECO:0000313" key="4">
    <source>
        <dbReference type="EMBL" id="EMA20921.1"/>
    </source>
</evidence>
<keyword evidence="2" id="KW-0472">Membrane</keyword>
<dbReference type="EMBL" id="AOLW01000020">
    <property type="protein sequence ID" value="EMA20921.1"/>
    <property type="molecule type" value="Genomic_DNA"/>
</dbReference>
<dbReference type="Pfam" id="PF07790">
    <property type="entry name" value="Pilin_N"/>
    <property type="match status" value="1"/>
</dbReference>
<dbReference type="RefSeq" id="WP_008310513.1">
    <property type="nucleotide sequence ID" value="NZ_AOLW01000020.1"/>
</dbReference>
<gene>
    <name evidence="4" type="ORF">C442_11499</name>
</gene>
<organism evidence="4 5">
    <name type="scientific">Haloarcula amylolytica JCM 13557</name>
    <dbReference type="NCBI Taxonomy" id="1227452"/>
    <lineage>
        <taxon>Archaea</taxon>
        <taxon>Methanobacteriati</taxon>
        <taxon>Methanobacteriota</taxon>
        <taxon>Stenosarchaea group</taxon>
        <taxon>Halobacteria</taxon>
        <taxon>Halobacteriales</taxon>
        <taxon>Haloarculaceae</taxon>
        <taxon>Haloarcula</taxon>
    </lineage>
</organism>
<dbReference type="InterPro" id="IPR013373">
    <property type="entry name" value="Flagellin/pilin_N_arc"/>
</dbReference>
<keyword evidence="2" id="KW-0812">Transmembrane</keyword>
<accession>M0KID1</accession>
<dbReference type="NCBIfam" id="TIGR02537">
    <property type="entry name" value="arch_flag_Nterm"/>
    <property type="match status" value="1"/>
</dbReference>
<evidence type="ECO:0000313" key="5">
    <source>
        <dbReference type="Proteomes" id="UP000011623"/>
    </source>
</evidence>
<evidence type="ECO:0000259" key="3">
    <source>
        <dbReference type="Pfam" id="PF07790"/>
    </source>
</evidence>
<protein>
    <recommendedName>
        <fullName evidence="3">Archaeal Type IV pilin N-terminal domain-containing protein</fullName>
    </recommendedName>
</protein>
<keyword evidence="5" id="KW-1185">Reference proteome</keyword>
<dbReference type="InterPro" id="IPR012859">
    <property type="entry name" value="Pilin_N_archaeal"/>
</dbReference>
<dbReference type="AlphaFoldDB" id="M0KID1"/>
<dbReference type="PATRIC" id="fig|1227452.3.peg.2298"/>
<dbReference type="PANTHER" id="PTHR38138">
    <property type="entry name" value="VNG6441H"/>
    <property type="match status" value="1"/>
</dbReference>
<keyword evidence="2" id="KW-1133">Transmembrane helix</keyword>
<evidence type="ECO:0000256" key="2">
    <source>
        <dbReference type="SAM" id="Phobius"/>
    </source>
</evidence>
<feature type="transmembrane region" description="Helical" evidence="2">
    <location>
        <begin position="12"/>
        <end position="40"/>
    </location>
</feature>
<proteinExistence type="predicted"/>
<feature type="domain" description="Archaeal Type IV pilin N-terminal" evidence="3">
    <location>
        <begin position="11"/>
        <end position="87"/>
    </location>
</feature>
<reference evidence="4 5" key="1">
    <citation type="journal article" date="2014" name="PLoS Genet.">
        <title>Phylogenetically driven sequencing of extremely halophilic archaea reveals strategies for static and dynamic osmo-response.</title>
        <authorList>
            <person name="Becker E.A."/>
            <person name="Seitzer P.M."/>
            <person name="Tritt A."/>
            <person name="Larsen D."/>
            <person name="Krusor M."/>
            <person name="Yao A.I."/>
            <person name="Wu D."/>
            <person name="Madern D."/>
            <person name="Eisen J.A."/>
            <person name="Darling A.E."/>
            <person name="Facciotti M.T."/>
        </authorList>
    </citation>
    <scope>NUCLEOTIDE SEQUENCE [LARGE SCALE GENOMIC DNA]</scope>
    <source>
        <strain evidence="4 5">JCM 13557</strain>
    </source>
</reference>
<sequence>MELKRFFNDDDAVSPVIGVILMVAITVILAAVIATFVLGLGDQVSNTAPQASFSTDYDSTGGAGSSGEVDITHDGGDSIKGSNLYVRGSDLTTTGEWISDIGGATSGDNSKVVAGDRATVGVSSQSFELRVVFQSANGDSSATLASATGPSA</sequence>